<dbReference type="OrthoDB" id="181455at2"/>
<dbReference type="AlphaFoldDB" id="W0RE29"/>
<reference evidence="3 4" key="1">
    <citation type="journal article" date="2014" name="Genome Announc.">
        <title>Genome Sequence and Methylome of Soil Bacterium Gemmatirosa kalamazoonensis KBS708T, a Member of the Rarely Cultivated Gemmatimonadetes Phylum.</title>
        <authorList>
            <person name="Debruyn J.M."/>
            <person name="Radosevich M."/>
            <person name="Wommack K.E."/>
            <person name="Polson S.W."/>
            <person name="Hauser L.J."/>
            <person name="Fawaz M.N."/>
            <person name="Korlach J."/>
            <person name="Tsai Y.C."/>
        </authorList>
    </citation>
    <scope>NUCLEOTIDE SEQUENCE [LARGE SCALE GENOMIC DNA]</scope>
    <source>
        <strain evidence="3 4">KBS708</strain>
    </source>
</reference>
<feature type="transmembrane region" description="Helical" evidence="1">
    <location>
        <begin position="47"/>
        <end position="66"/>
    </location>
</feature>
<organism evidence="3 4">
    <name type="scientific">Gemmatirosa kalamazoonensis</name>
    <dbReference type="NCBI Taxonomy" id="861299"/>
    <lineage>
        <taxon>Bacteria</taxon>
        <taxon>Pseudomonadati</taxon>
        <taxon>Gemmatimonadota</taxon>
        <taxon>Gemmatimonadia</taxon>
        <taxon>Gemmatimonadales</taxon>
        <taxon>Gemmatimonadaceae</taxon>
        <taxon>Gemmatirosa</taxon>
    </lineage>
</organism>
<proteinExistence type="predicted"/>
<dbReference type="EMBL" id="CP007128">
    <property type="protein sequence ID" value="AHG88677.1"/>
    <property type="molecule type" value="Genomic_DNA"/>
</dbReference>
<accession>W0RE29</accession>
<dbReference type="eggNOG" id="ENOG502Z9HI">
    <property type="taxonomic scope" value="Bacteria"/>
</dbReference>
<feature type="transmembrane region" description="Helical" evidence="1">
    <location>
        <begin position="78"/>
        <end position="96"/>
    </location>
</feature>
<keyword evidence="1" id="KW-0472">Membrane</keyword>
<feature type="domain" description="DUF4126" evidence="2">
    <location>
        <begin position="4"/>
        <end position="176"/>
    </location>
</feature>
<feature type="transmembrane region" description="Helical" evidence="1">
    <location>
        <begin position="160"/>
        <end position="179"/>
    </location>
</feature>
<evidence type="ECO:0000313" key="3">
    <source>
        <dbReference type="EMBL" id="AHG88677.1"/>
    </source>
</evidence>
<dbReference type="RefSeq" id="WP_025410202.1">
    <property type="nucleotide sequence ID" value="NZ_CP007128.1"/>
</dbReference>
<sequence>MAALAQSLALAWASGISVYATVALLGIAGRLGWVGPLPSSLDGVTDLWVIALAGVLYVFEFSATLIPGIASAWETFHSAIRPVAGAAIAVATVWHADHRVVLSAALLGGTLALGTHATKLGLRYAIDTSPEPVTNGIANVAELGVVATVALLVWHHPYVALTVALALLLLGALALRALWRLLKATFRRRP</sequence>
<feature type="transmembrane region" description="Helical" evidence="1">
    <location>
        <begin position="134"/>
        <end position="154"/>
    </location>
</feature>
<keyword evidence="4" id="KW-1185">Reference proteome</keyword>
<gene>
    <name evidence="3" type="ORF">J421_1140</name>
</gene>
<dbReference type="Pfam" id="PF13548">
    <property type="entry name" value="DUF4126"/>
    <property type="match status" value="1"/>
</dbReference>
<keyword evidence="1" id="KW-0812">Transmembrane</keyword>
<evidence type="ECO:0000313" key="4">
    <source>
        <dbReference type="Proteomes" id="UP000019151"/>
    </source>
</evidence>
<keyword evidence="1" id="KW-1133">Transmembrane helix</keyword>
<dbReference type="InterPro" id="IPR025196">
    <property type="entry name" value="DUF4126"/>
</dbReference>
<dbReference type="HOGENOM" id="CLU_086377_0_0_0"/>
<dbReference type="InParanoid" id="W0RE29"/>
<protein>
    <recommendedName>
        <fullName evidence="2">DUF4126 domain-containing protein</fullName>
    </recommendedName>
</protein>
<evidence type="ECO:0000259" key="2">
    <source>
        <dbReference type="Pfam" id="PF13548"/>
    </source>
</evidence>
<name>W0RE29_9BACT</name>
<evidence type="ECO:0000256" key="1">
    <source>
        <dbReference type="SAM" id="Phobius"/>
    </source>
</evidence>
<feature type="transmembrane region" description="Helical" evidence="1">
    <location>
        <begin position="102"/>
        <end position="122"/>
    </location>
</feature>
<dbReference type="KEGG" id="gba:J421_1140"/>
<dbReference type="STRING" id="861299.J421_1140"/>
<dbReference type="Proteomes" id="UP000019151">
    <property type="component" value="Chromosome"/>
</dbReference>